<accession>A0A3N4I0Z0</accession>
<dbReference type="PANTHER" id="PTHR17630">
    <property type="entry name" value="DIENELACTONE HYDROLASE"/>
    <property type="match status" value="1"/>
</dbReference>
<dbReference type="SUPFAM" id="SSF53474">
    <property type="entry name" value="alpha/beta-Hydrolases"/>
    <property type="match status" value="1"/>
</dbReference>
<protein>
    <submittedName>
        <fullName evidence="3">Alpha/beta-hydrolase</fullName>
    </submittedName>
</protein>
<feature type="domain" description="Dienelactone hydrolase" evidence="2">
    <location>
        <begin position="35"/>
        <end position="241"/>
    </location>
</feature>
<gene>
    <name evidence="3" type="ORF">BJ508DRAFT_415813</name>
</gene>
<evidence type="ECO:0000313" key="3">
    <source>
        <dbReference type="EMBL" id="RPA79659.1"/>
    </source>
</evidence>
<dbReference type="GO" id="GO:0016787">
    <property type="term" value="F:hydrolase activity"/>
    <property type="evidence" value="ECO:0007669"/>
    <property type="project" value="UniProtKB-KW"/>
</dbReference>
<dbReference type="Proteomes" id="UP000275078">
    <property type="component" value="Unassembled WGS sequence"/>
</dbReference>
<keyword evidence="4" id="KW-1185">Reference proteome</keyword>
<evidence type="ECO:0000256" key="1">
    <source>
        <dbReference type="SAM" id="MobiDB-lite"/>
    </source>
</evidence>
<dbReference type="AlphaFoldDB" id="A0A3N4I0Z0"/>
<organism evidence="3 4">
    <name type="scientific">Ascobolus immersus RN42</name>
    <dbReference type="NCBI Taxonomy" id="1160509"/>
    <lineage>
        <taxon>Eukaryota</taxon>
        <taxon>Fungi</taxon>
        <taxon>Dikarya</taxon>
        <taxon>Ascomycota</taxon>
        <taxon>Pezizomycotina</taxon>
        <taxon>Pezizomycetes</taxon>
        <taxon>Pezizales</taxon>
        <taxon>Ascobolaceae</taxon>
        <taxon>Ascobolus</taxon>
    </lineage>
</organism>
<proteinExistence type="predicted"/>
<sequence length="256" mass="27920">MSNPEAEHVHDHCTNDPPLEGNQQSSGEIIKISDIETYVSKPADPDSSKLLLFFTNGVGFKSVNNQLQADQYAKEGYFVLMPDLFEGDPAPNAASVVAQAESNDWLETVKMAAVGGVKQFMIDMWLARHSLERTLPVVERFYGAAKQEFSEQASNGIYAVGYCFGAKYVLRLNSAGKLKAGAVAHGILTLEDFKGLKSPISLACVVGDPFFADDARKQAEDLLADSELTHEFRVYEGVPHGTVTLPARLPDANRPL</sequence>
<dbReference type="STRING" id="1160509.A0A3N4I0Z0"/>
<reference evidence="3 4" key="1">
    <citation type="journal article" date="2018" name="Nat. Ecol. Evol.">
        <title>Pezizomycetes genomes reveal the molecular basis of ectomycorrhizal truffle lifestyle.</title>
        <authorList>
            <person name="Murat C."/>
            <person name="Payen T."/>
            <person name="Noel B."/>
            <person name="Kuo A."/>
            <person name="Morin E."/>
            <person name="Chen J."/>
            <person name="Kohler A."/>
            <person name="Krizsan K."/>
            <person name="Balestrini R."/>
            <person name="Da Silva C."/>
            <person name="Montanini B."/>
            <person name="Hainaut M."/>
            <person name="Levati E."/>
            <person name="Barry K.W."/>
            <person name="Belfiori B."/>
            <person name="Cichocki N."/>
            <person name="Clum A."/>
            <person name="Dockter R.B."/>
            <person name="Fauchery L."/>
            <person name="Guy J."/>
            <person name="Iotti M."/>
            <person name="Le Tacon F."/>
            <person name="Lindquist E.A."/>
            <person name="Lipzen A."/>
            <person name="Malagnac F."/>
            <person name="Mello A."/>
            <person name="Molinier V."/>
            <person name="Miyauchi S."/>
            <person name="Poulain J."/>
            <person name="Riccioni C."/>
            <person name="Rubini A."/>
            <person name="Sitrit Y."/>
            <person name="Splivallo R."/>
            <person name="Traeger S."/>
            <person name="Wang M."/>
            <person name="Zifcakova L."/>
            <person name="Wipf D."/>
            <person name="Zambonelli A."/>
            <person name="Paolocci F."/>
            <person name="Nowrousian M."/>
            <person name="Ottonello S."/>
            <person name="Baldrian P."/>
            <person name="Spatafora J.W."/>
            <person name="Henrissat B."/>
            <person name="Nagy L.G."/>
            <person name="Aury J.M."/>
            <person name="Wincker P."/>
            <person name="Grigoriev I.V."/>
            <person name="Bonfante P."/>
            <person name="Martin F.M."/>
        </authorList>
    </citation>
    <scope>NUCLEOTIDE SEQUENCE [LARGE SCALE GENOMIC DNA]</scope>
    <source>
        <strain evidence="3 4">RN42</strain>
    </source>
</reference>
<dbReference type="InterPro" id="IPR029058">
    <property type="entry name" value="AB_hydrolase_fold"/>
</dbReference>
<dbReference type="Pfam" id="PF01738">
    <property type="entry name" value="DLH"/>
    <property type="match status" value="1"/>
</dbReference>
<evidence type="ECO:0000313" key="4">
    <source>
        <dbReference type="Proteomes" id="UP000275078"/>
    </source>
</evidence>
<dbReference type="OrthoDB" id="1393670at2759"/>
<evidence type="ECO:0000259" key="2">
    <source>
        <dbReference type="Pfam" id="PF01738"/>
    </source>
</evidence>
<name>A0A3N4I0Z0_ASCIM</name>
<dbReference type="Gene3D" id="3.40.50.1820">
    <property type="entry name" value="alpha/beta hydrolase"/>
    <property type="match status" value="1"/>
</dbReference>
<keyword evidence="3" id="KW-0378">Hydrolase</keyword>
<feature type="compositionally biased region" description="Basic and acidic residues" evidence="1">
    <location>
        <begin position="1"/>
        <end position="14"/>
    </location>
</feature>
<dbReference type="EMBL" id="ML119696">
    <property type="protein sequence ID" value="RPA79659.1"/>
    <property type="molecule type" value="Genomic_DNA"/>
</dbReference>
<feature type="region of interest" description="Disordered" evidence="1">
    <location>
        <begin position="1"/>
        <end position="24"/>
    </location>
</feature>
<dbReference type="InterPro" id="IPR002925">
    <property type="entry name" value="Dienelactn_hydro"/>
</dbReference>
<dbReference type="PANTHER" id="PTHR17630:SF80">
    <property type="entry name" value="DIENELACTONE HYDROLASE DOMAIN-CONTAINING PROTEIN"/>
    <property type="match status" value="1"/>
</dbReference>